<protein>
    <recommendedName>
        <fullName evidence="6">Carbohydrate-binding module family 18 protein</fullName>
    </recommendedName>
</protein>
<dbReference type="GO" id="GO:0050482">
    <property type="term" value="P:arachidonate secretion"/>
    <property type="evidence" value="ECO:0007669"/>
    <property type="project" value="InterPro"/>
</dbReference>
<proteinExistence type="predicted"/>
<dbReference type="InterPro" id="IPR036444">
    <property type="entry name" value="PLipase_A2_dom_sf"/>
</dbReference>
<organism evidence="4 5">
    <name type="scientific">Lentithecium fluviatile CBS 122367</name>
    <dbReference type="NCBI Taxonomy" id="1168545"/>
    <lineage>
        <taxon>Eukaryota</taxon>
        <taxon>Fungi</taxon>
        <taxon>Dikarya</taxon>
        <taxon>Ascomycota</taxon>
        <taxon>Pezizomycotina</taxon>
        <taxon>Dothideomycetes</taxon>
        <taxon>Pleosporomycetidae</taxon>
        <taxon>Pleosporales</taxon>
        <taxon>Massarineae</taxon>
        <taxon>Lentitheciaceae</taxon>
        <taxon>Lentithecium</taxon>
    </lineage>
</organism>
<accession>A0A6G1IP19</accession>
<dbReference type="EMBL" id="MU005601">
    <property type="protein sequence ID" value="KAF2679733.1"/>
    <property type="molecule type" value="Genomic_DNA"/>
</dbReference>
<dbReference type="InterPro" id="IPR033113">
    <property type="entry name" value="PLA2_histidine"/>
</dbReference>
<dbReference type="GO" id="GO:0005576">
    <property type="term" value="C:extracellular region"/>
    <property type="evidence" value="ECO:0007669"/>
    <property type="project" value="UniProtKB-SubCell"/>
</dbReference>
<evidence type="ECO:0000313" key="5">
    <source>
        <dbReference type="Proteomes" id="UP000799291"/>
    </source>
</evidence>
<dbReference type="PROSITE" id="PS00118">
    <property type="entry name" value="PA2_HIS"/>
    <property type="match status" value="1"/>
</dbReference>
<dbReference type="SUPFAM" id="SSF48619">
    <property type="entry name" value="Phospholipase A2, PLA2"/>
    <property type="match status" value="1"/>
</dbReference>
<feature type="signal peptide" evidence="3">
    <location>
        <begin position="1"/>
        <end position="24"/>
    </location>
</feature>
<dbReference type="Gene3D" id="1.20.90.10">
    <property type="entry name" value="Phospholipase A2 domain"/>
    <property type="match status" value="1"/>
</dbReference>
<dbReference type="Pfam" id="PF06951">
    <property type="entry name" value="PLA2G12"/>
    <property type="match status" value="1"/>
</dbReference>
<gene>
    <name evidence="4" type="ORF">K458DRAFT_490379</name>
</gene>
<feature type="chain" id="PRO_5026110246" description="Carbohydrate-binding module family 18 protein" evidence="3">
    <location>
        <begin position="25"/>
        <end position="530"/>
    </location>
</feature>
<evidence type="ECO:0000256" key="2">
    <source>
        <dbReference type="ARBA" id="ARBA00022525"/>
    </source>
</evidence>
<evidence type="ECO:0000313" key="4">
    <source>
        <dbReference type="EMBL" id="KAF2679733.1"/>
    </source>
</evidence>
<dbReference type="OrthoDB" id="3935740at2759"/>
<dbReference type="GO" id="GO:0006644">
    <property type="term" value="P:phospholipid metabolic process"/>
    <property type="evidence" value="ECO:0007669"/>
    <property type="project" value="InterPro"/>
</dbReference>
<keyword evidence="2" id="KW-0964">Secreted</keyword>
<evidence type="ECO:0000256" key="3">
    <source>
        <dbReference type="SAM" id="SignalP"/>
    </source>
</evidence>
<dbReference type="AlphaFoldDB" id="A0A6G1IP19"/>
<comment type="subcellular location">
    <subcellularLocation>
        <location evidence="1">Secreted</location>
    </subcellularLocation>
</comment>
<sequence>MLYLTQNSLFLLIWNLLGSGRGGATPSALPCGSAGYQLENITSYEGCFVDPINSSQTFAILSFSNGFLLEEVDGMPVFAASNDTQGSFHFSKPPGSFTDQFDLVYDRPGENPLYLAVSTKVGNEIVFVESSLVLGPQHSKRTTPSKNEDCDFITSIWSIHCNGTISTGIVGGPELEFSIDNNNTLTILTPEECQNPSQVRRQALGPFLLGILPTALGPNWPSIDQPRCTISDTVVRRRAGAEDRPPNGCGSDSAGILGLWGFPPDFDWGHCCNVHDQCYDDCSQTWVACNQQMLDCTQQQCRDDFGSSLVPGSDEVLFGCLNLAYVYNVAVSSIAGRNAFDAATQDQCECVCPDATLPDACPDIGCVNLNSDPENCGLCGWGCGEGKYCVNGECQSTPTTPSTPYFWTFDAPEQLYVINSISSQDYFLLVDGSTMLNTKCLTIVETGVELNLKTIPAQSPIVYETEPDVFPQACCIKYFANSDCQEIAGQFKELCTSTGNIFVEDGVFRTEIDINSWFVYNCQGEWTGLA</sequence>
<dbReference type="InterPro" id="IPR010711">
    <property type="entry name" value="PLA2G12"/>
</dbReference>
<dbReference type="GO" id="GO:0016042">
    <property type="term" value="P:lipid catabolic process"/>
    <property type="evidence" value="ECO:0007669"/>
    <property type="project" value="InterPro"/>
</dbReference>
<reference evidence="4" key="1">
    <citation type="journal article" date="2020" name="Stud. Mycol.">
        <title>101 Dothideomycetes genomes: a test case for predicting lifestyles and emergence of pathogens.</title>
        <authorList>
            <person name="Haridas S."/>
            <person name="Albert R."/>
            <person name="Binder M."/>
            <person name="Bloem J."/>
            <person name="Labutti K."/>
            <person name="Salamov A."/>
            <person name="Andreopoulos B."/>
            <person name="Baker S."/>
            <person name="Barry K."/>
            <person name="Bills G."/>
            <person name="Bluhm B."/>
            <person name="Cannon C."/>
            <person name="Castanera R."/>
            <person name="Culley D."/>
            <person name="Daum C."/>
            <person name="Ezra D."/>
            <person name="Gonzalez J."/>
            <person name="Henrissat B."/>
            <person name="Kuo A."/>
            <person name="Liang C."/>
            <person name="Lipzen A."/>
            <person name="Lutzoni F."/>
            <person name="Magnuson J."/>
            <person name="Mondo S."/>
            <person name="Nolan M."/>
            <person name="Ohm R."/>
            <person name="Pangilinan J."/>
            <person name="Park H.-J."/>
            <person name="Ramirez L."/>
            <person name="Alfaro M."/>
            <person name="Sun H."/>
            <person name="Tritt A."/>
            <person name="Yoshinaga Y."/>
            <person name="Zwiers L.-H."/>
            <person name="Turgeon B."/>
            <person name="Goodwin S."/>
            <person name="Spatafora J."/>
            <person name="Crous P."/>
            <person name="Grigoriev I."/>
        </authorList>
    </citation>
    <scope>NUCLEOTIDE SEQUENCE</scope>
    <source>
        <strain evidence="4">CBS 122367</strain>
    </source>
</reference>
<keyword evidence="5" id="KW-1185">Reference proteome</keyword>
<evidence type="ECO:0000256" key="1">
    <source>
        <dbReference type="ARBA" id="ARBA00004613"/>
    </source>
</evidence>
<dbReference type="GO" id="GO:0005509">
    <property type="term" value="F:calcium ion binding"/>
    <property type="evidence" value="ECO:0007669"/>
    <property type="project" value="InterPro"/>
</dbReference>
<dbReference type="Proteomes" id="UP000799291">
    <property type="component" value="Unassembled WGS sequence"/>
</dbReference>
<keyword evidence="3" id="KW-0732">Signal</keyword>
<dbReference type="GO" id="GO:0004623">
    <property type="term" value="F:phospholipase A2 activity"/>
    <property type="evidence" value="ECO:0007669"/>
    <property type="project" value="InterPro"/>
</dbReference>
<name>A0A6G1IP19_9PLEO</name>
<evidence type="ECO:0008006" key="6">
    <source>
        <dbReference type="Google" id="ProtNLM"/>
    </source>
</evidence>